<name>A0A0F8WRX6_9ZZZZ</name>
<dbReference type="EMBL" id="LAZR01063498">
    <property type="protein sequence ID" value="KKK59398.1"/>
    <property type="molecule type" value="Genomic_DNA"/>
</dbReference>
<dbReference type="AlphaFoldDB" id="A0A0F8WRX6"/>
<evidence type="ECO:0000313" key="1">
    <source>
        <dbReference type="EMBL" id="KKK59398.1"/>
    </source>
</evidence>
<sequence length="73" mass="8731">MINVVVYKTKTNERRYRVRPGFADDLIKLLDNRERFWEWEEENKLLKKIVKAQTGTIRKLEKRLGVARKGGNN</sequence>
<protein>
    <submittedName>
        <fullName evidence="1">Uncharacterized protein</fullName>
    </submittedName>
</protein>
<reference evidence="1" key="1">
    <citation type="journal article" date="2015" name="Nature">
        <title>Complex archaea that bridge the gap between prokaryotes and eukaryotes.</title>
        <authorList>
            <person name="Spang A."/>
            <person name="Saw J.H."/>
            <person name="Jorgensen S.L."/>
            <person name="Zaremba-Niedzwiedzka K."/>
            <person name="Martijn J."/>
            <person name="Lind A.E."/>
            <person name="van Eijk R."/>
            <person name="Schleper C."/>
            <person name="Guy L."/>
            <person name="Ettema T.J."/>
        </authorList>
    </citation>
    <scope>NUCLEOTIDE SEQUENCE</scope>
</reference>
<organism evidence="1">
    <name type="scientific">marine sediment metagenome</name>
    <dbReference type="NCBI Taxonomy" id="412755"/>
    <lineage>
        <taxon>unclassified sequences</taxon>
        <taxon>metagenomes</taxon>
        <taxon>ecological metagenomes</taxon>
    </lineage>
</organism>
<comment type="caution">
    <text evidence="1">The sequence shown here is derived from an EMBL/GenBank/DDBJ whole genome shotgun (WGS) entry which is preliminary data.</text>
</comment>
<proteinExistence type="predicted"/>
<accession>A0A0F8WRX6</accession>
<gene>
    <name evidence="1" type="ORF">LCGC14_3034780</name>
</gene>